<evidence type="ECO:0000259" key="17">
    <source>
        <dbReference type="PROSITE" id="PS50894"/>
    </source>
</evidence>
<dbReference type="SUPFAM" id="SSF47384">
    <property type="entry name" value="Homodimeric domain of signal transducing histidine kinase"/>
    <property type="match status" value="1"/>
</dbReference>
<comment type="caution">
    <text evidence="18">The sequence shown here is derived from an EMBL/GenBank/DDBJ whole genome shotgun (WGS) entry which is preliminary data.</text>
</comment>
<dbReference type="InterPro" id="IPR008207">
    <property type="entry name" value="Sig_transdc_His_kin_Hpt_dom"/>
</dbReference>
<dbReference type="InterPro" id="IPR003594">
    <property type="entry name" value="HATPase_dom"/>
</dbReference>
<dbReference type="Gene3D" id="1.20.120.160">
    <property type="entry name" value="HPT domain"/>
    <property type="match status" value="1"/>
</dbReference>
<proteinExistence type="predicted"/>
<evidence type="ECO:0000256" key="10">
    <source>
        <dbReference type="ARBA" id="ARBA00023012"/>
    </source>
</evidence>
<dbReference type="AlphaFoldDB" id="A0A2W5VCN3"/>
<feature type="modified residue" description="4-aspartylphosphate" evidence="13">
    <location>
        <position position="636"/>
    </location>
</feature>
<evidence type="ECO:0000256" key="13">
    <source>
        <dbReference type="PROSITE-ProRule" id="PRU00169"/>
    </source>
</evidence>
<dbReference type="EMBL" id="QFQP01000028">
    <property type="protein sequence ID" value="PZR07831.1"/>
    <property type="molecule type" value="Genomic_DNA"/>
</dbReference>
<dbReference type="Pfam" id="PF01627">
    <property type="entry name" value="Hpt"/>
    <property type="match status" value="1"/>
</dbReference>
<dbReference type="InterPro" id="IPR036097">
    <property type="entry name" value="HisK_dim/P_sf"/>
</dbReference>
<dbReference type="PANTHER" id="PTHR45339:SF1">
    <property type="entry name" value="HYBRID SIGNAL TRANSDUCTION HISTIDINE KINASE J"/>
    <property type="match status" value="1"/>
</dbReference>
<feature type="domain" description="Histidine kinase" evidence="15">
    <location>
        <begin position="349"/>
        <end position="569"/>
    </location>
</feature>
<dbReference type="InterPro" id="IPR031621">
    <property type="entry name" value="HisKA_7TM"/>
</dbReference>
<dbReference type="InterPro" id="IPR001789">
    <property type="entry name" value="Sig_transdc_resp-reg_receiver"/>
</dbReference>
<dbReference type="CDD" id="cd16922">
    <property type="entry name" value="HATPase_EvgS-ArcB-TorS-like"/>
    <property type="match status" value="1"/>
</dbReference>
<dbReference type="GO" id="GO:0005886">
    <property type="term" value="C:plasma membrane"/>
    <property type="evidence" value="ECO:0007669"/>
    <property type="project" value="UniProtKB-SubCell"/>
</dbReference>
<dbReference type="SUPFAM" id="SSF47226">
    <property type="entry name" value="Histidine-containing phosphotransfer domain, HPT domain"/>
    <property type="match status" value="1"/>
</dbReference>
<reference evidence="18 19" key="1">
    <citation type="submission" date="2017-08" db="EMBL/GenBank/DDBJ databases">
        <title>Infants hospitalized years apart are colonized by the same room-sourced microbial strains.</title>
        <authorList>
            <person name="Brooks B."/>
            <person name="Olm M.R."/>
            <person name="Firek B.A."/>
            <person name="Baker R."/>
            <person name="Thomas B.C."/>
            <person name="Morowitz M.J."/>
            <person name="Banfield J.F."/>
        </authorList>
    </citation>
    <scope>NUCLEOTIDE SEQUENCE [LARGE SCALE GENOMIC DNA]</scope>
    <source>
        <strain evidence="18">S2_003_000_R2_14</strain>
    </source>
</reference>
<dbReference type="Proteomes" id="UP000249061">
    <property type="component" value="Unassembled WGS sequence"/>
</dbReference>
<evidence type="ECO:0000256" key="7">
    <source>
        <dbReference type="ARBA" id="ARBA00022741"/>
    </source>
</evidence>
<dbReference type="EC" id="2.7.13.3" evidence="3"/>
<dbReference type="InterPro" id="IPR036641">
    <property type="entry name" value="HPT_dom_sf"/>
</dbReference>
<keyword evidence="10" id="KW-0902">Two-component regulatory system</keyword>
<evidence type="ECO:0000256" key="8">
    <source>
        <dbReference type="ARBA" id="ARBA00022840"/>
    </source>
</evidence>
<dbReference type="Pfam" id="PF00512">
    <property type="entry name" value="HisKA"/>
    <property type="match status" value="1"/>
</dbReference>
<evidence type="ECO:0000259" key="15">
    <source>
        <dbReference type="PROSITE" id="PS50109"/>
    </source>
</evidence>
<dbReference type="PROSITE" id="PS50109">
    <property type="entry name" value="HIS_KIN"/>
    <property type="match status" value="1"/>
</dbReference>
<feature type="transmembrane region" description="Helical" evidence="14">
    <location>
        <begin position="6"/>
        <end position="26"/>
    </location>
</feature>
<keyword evidence="11 14" id="KW-0472">Membrane</keyword>
<dbReference type="InterPro" id="IPR003661">
    <property type="entry name" value="HisK_dim/P_dom"/>
</dbReference>
<comment type="catalytic activity">
    <reaction evidence="1">
        <text>ATP + protein L-histidine = ADP + protein N-phospho-L-histidine.</text>
        <dbReference type="EC" id="2.7.13.3"/>
    </reaction>
</comment>
<evidence type="ECO:0000259" key="16">
    <source>
        <dbReference type="PROSITE" id="PS50110"/>
    </source>
</evidence>
<keyword evidence="6 14" id="KW-0812">Transmembrane</keyword>
<comment type="subcellular location">
    <subcellularLocation>
        <location evidence="2">Cell membrane</location>
        <topology evidence="2">Multi-pass membrane protein</topology>
    </subcellularLocation>
</comment>
<keyword evidence="9 14" id="KW-1133">Transmembrane helix</keyword>
<sequence>MWQWNPYAPWAALTVIICGAMAWWVWRRSSSKASIDFVLTAGALMVEGLGLLIDLSAATLPLKHVGVFIQYVGFIFVPTTALRFALTNTGRTWMTPRVFWLLLSPGLALLLAFLTNDLHHAVEVSNELSPRDGFFMRHTVAGGAFWLFVAWAYLQVLLVAIIYGFEVLYGSPLGRRHAVLLLMGTMVPWSTNVIFLKGWAPDPALDLTVFGYTVTAVLWAVAITRARMTELVPAARNLVFDRLVDPVVVLDTQARFLDGNEAFSRLADEVLAELPGHTLSSFGLGEALTSDELERHGRTYSVGRSWLSEGTQVLVFRDVTDRAAADAAQRRAAQEAAALAKARTDFLARMSHEVRTPLYGILGAAELALDRPLDQRARELLKAVQRSGSALVSVVDEILDFSKLDARQVRASVTDFDLLLLVDDLLTIFLGVARARNVTLRAEIDADTRWLRSDGLRVRQVLTNLLSNALKFTDVGEVVLSVHVKRTDTGRCAVKLAVRDTGCGIAPDAQARIFEAFAQADDTVARKYGGTGLGLSIARGLVEALGGTLSLHSEVGKGSTFSVQLALEEGHAPTVEAHRTAGVRDGVVLVVDDHLVGRTISRAMLEREGCRVELAASGEEALAMVQPGRYALVFLDVRMPDVDGPEVFRRLRASGVDTPIVWLTADVLGSFPGASDAQGVLPKPFQAEALRAILDRFMKWSPTVSRPLFPEVTEAFAESSGRELDAIVSAHARRDANEIARLLHELKGSAGFAGATEVAALCATEEDVLVLLPRLRGARERDLNRLRAAAAPGRPEAEA</sequence>
<dbReference type="CDD" id="cd00082">
    <property type="entry name" value="HisKA"/>
    <property type="match status" value="1"/>
</dbReference>
<dbReference type="PROSITE" id="PS50110">
    <property type="entry name" value="RESPONSE_REGULATORY"/>
    <property type="match status" value="1"/>
</dbReference>
<evidence type="ECO:0000256" key="14">
    <source>
        <dbReference type="SAM" id="Phobius"/>
    </source>
</evidence>
<dbReference type="FunFam" id="3.30.565.10:FF:000010">
    <property type="entry name" value="Sensor histidine kinase RcsC"/>
    <property type="match status" value="1"/>
</dbReference>
<dbReference type="SUPFAM" id="SSF55874">
    <property type="entry name" value="ATPase domain of HSP90 chaperone/DNA topoisomerase II/histidine kinase"/>
    <property type="match status" value="1"/>
</dbReference>
<feature type="domain" description="HPt" evidence="17">
    <location>
        <begin position="705"/>
        <end position="799"/>
    </location>
</feature>
<evidence type="ECO:0000256" key="1">
    <source>
        <dbReference type="ARBA" id="ARBA00000085"/>
    </source>
</evidence>
<keyword evidence="7" id="KW-0547">Nucleotide-binding</keyword>
<evidence type="ECO:0000256" key="3">
    <source>
        <dbReference type="ARBA" id="ARBA00012438"/>
    </source>
</evidence>
<evidence type="ECO:0000256" key="12">
    <source>
        <dbReference type="PROSITE-ProRule" id="PRU00110"/>
    </source>
</evidence>
<dbReference type="SUPFAM" id="SSF52172">
    <property type="entry name" value="CheY-like"/>
    <property type="match status" value="1"/>
</dbReference>
<evidence type="ECO:0000256" key="11">
    <source>
        <dbReference type="ARBA" id="ARBA00023136"/>
    </source>
</evidence>
<dbReference type="Pfam" id="PF00072">
    <property type="entry name" value="Response_reg"/>
    <property type="match status" value="1"/>
</dbReference>
<feature type="transmembrane region" description="Helical" evidence="14">
    <location>
        <begin position="177"/>
        <end position="195"/>
    </location>
</feature>
<dbReference type="Gene3D" id="3.40.50.2300">
    <property type="match status" value="1"/>
</dbReference>
<feature type="transmembrane region" description="Helical" evidence="14">
    <location>
        <begin position="65"/>
        <end position="86"/>
    </location>
</feature>
<dbReference type="PROSITE" id="PS50894">
    <property type="entry name" value="HPT"/>
    <property type="match status" value="1"/>
</dbReference>
<dbReference type="PANTHER" id="PTHR45339">
    <property type="entry name" value="HYBRID SIGNAL TRANSDUCTION HISTIDINE KINASE J"/>
    <property type="match status" value="1"/>
</dbReference>
<accession>A0A2W5VCN3</accession>
<feature type="transmembrane region" description="Helical" evidence="14">
    <location>
        <begin position="144"/>
        <end position="165"/>
    </location>
</feature>
<dbReference type="CDD" id="cd17546">
    <property type="entry name" value="REC_hyHK_CKI1_RcsC-like"/>
    <property type="match status" value="1"/>
</dbReference>
<dbReference type="SMART" id="SM00388">
    <property type="entry name" value="HisKA"/>
    <property type="match status" value="1"/>
</dbReference>
<feature type="modified residue" description="Phosphohistidine" evidence="12">
    <location>
        <position position="744"/>
    </location>
</feature>
<dbReference type="GO" id="GO:0005524">
    <property type="term" value="F:ATP binding"/>
    <property type="evidence" value="ECO:0007669"/>
    <property type="project" value="UniProtKB-KW"/>
</dbReference>
<dbReference type="Gene3D" id="3.30.565.10">
    <property type="entry name" value="Histidine kinase-like ATPase, C-terminal domain"/>
    <property type="match status" value="1"/>
</dbReference>
<keyword evidence="5 13" id="KW-0597">Phosphoprotein</keyword>
<feature type="domain" description="Response regulatory" evidence="16">
    <location>
        <begin position="587"/>
        <end position="698"/>
    </location>
</feature>
<dbReference type="PRINTS" id="PR00344">
    <property type="entry name" value="BCTRLSENSOR"/>
</dbReference>
<dbReference type="InterPro" id="IPR036890">
    <property type="entry name" value="HATPase_C_sf"/>
</dbReference>
<evidence type="ECO:0000256" key="2">
    <source>
        <dbReference type="ARBA" id="ARBA00004651"/>
    </source>
</evidence>
<dbReference type="InterPro" id="IPR011006">
    <property type="entry name" value="CheY-like_superfamily"/>
</dbReference>
<evidence type="ECO:0000256" key="6">
    <source>
        <dbReference type="ARBA" id="ARBA00022692"/>
    </source>
</evidence>
<protein>
    <recommendedName>
        <fullName evidence="3">histidine kinase</fullName>
        <ecNumber evidence="3">2.7.13.3</ecNumber>
    </recommendedName>
</protein>
<keyword evidence="8" id="KW-0067">ATP-binding</keyword>
<dbReference type="GO" id="GO:0000155">
    <property type="term" value="F:phosphorelay sensor kinase activity"/>
    <property type="evidence" value="ECO:0007669"/>
    <property type="project" value="InterPro"/>
</dbReference>
<evidence type="ECO:0000313" key="19">
    <source>
        <dbReference type="Proteomes" id="UP000249061"/>
    </source>
</evidence>
<feature type="transmembrane region" description="Helical" evidence="14">
    <location>
        <begin position="98"/>
        <end position="115"/>
    </location>
</feature>
<evidence type="ECO:0000256" key="5">
    <source>
        <dbReference type="ARBA" id="ARBA00022553"/>
    </source>
</evidence>
<evidence type="ECO:0000256" key="9">
    <source>
        <dbReference type="ARBA" id="ARBA00022989"/>
    </source>
</evidence>
<dbReference type="SMART" id="SM00448">
    <property type="entry name" value="REC"/>
    <property type="match status" value="1"/>
</dbReference>
<dbReference type="Gene3D" id="1.10.287.130">
    <property type="match status" value="1"/>
</dbReference>
<name>A0A2W5VCN3_9BACT</name>
<dbReference type="Pfam" id="PF16927">
    <property type="entry name" value="HisKA_7TM"/>
    <property type="match status" value="1"/>
</dbReference>
<dbReference type="InterPro" id="IPR004358">
    <property type="entry name" value="Sig_transdc_His_kin-like_C"/>
</dbReference>
<evidence type="ECO:0000313" key="18">
    <source>
        <dbReference type="EMBL" id="PZR07831.1"/>
    </source>
</evidence>
<dbReference type="SMART" id="SM00387">
    <property type="entry name" value="HATPase_c"/>
    <property type="match status" value="1"/>
</dbReference>
<gene>
    <name evidence="18" type="ORF">DI536_26055</name>
</gene>
<evidence type="ECO:0000256" key="4">
    <source>
        <dbReference type="ARBA" id="ARBA00022475"/>
    </source>
</evidence>
<feature type="transmembrane region" description="Helical" evidence="14">
    <location>
        <begin position="33"/>
        <end position="53"/>
    </location>
</feature>
<dbReference type="SMART" id="SM00073">
    <property type="entry name" value="HPT"/>
    <property type="match status" value="1"/>
</dbReference>
<organism evidence="18 19">
    <name type="scientific">Archangium gephyra</name>
    <dbReference type="NCBI Taxonomy" id="48"/>
    <lineage>
        <taxon>Bacteria</taxon>
        <taxon>Pseudomonadati</taxon>
        <taxon>Myxococcota</taxon>
        <taxon>Myxococcia</taxon>
        <taxon>Myxococcales</taxon>
        <taxon>Cystobacterineae</taxon>
        <taxon>Archangiaceae</taxon>
        <taxon>Archangium</taxon>
    </lineage>
</organism>
<dbReference type="InterPro" id="IPR005467">
    <property type="entry name" value="His_kinase_dom"/>
</dbReference>
<keyword evidence="4" id="KW-1003">Cell membrane</keyword>
<dbReference type="Pfam" id="PF02518">
    <property type="entry name" value="HATPase_c"/>
    <property type="match status" value="1"/>
</dbReference>